<dbReference type="GO" id="GO:0045333">
    <property type="term" value="P:cellular respiration"/>
    <property type="evidence" value="ECO:0007669"/>
    <property type="project" value="UniProtKB-ARBA"/>
</dbReference>
<dbReference type="RefSeq" id="WP_020583776.1">
    <property type="nucleotide sequence ID" value="NZ_JOJP01000001.1"/>
</dbReference>
<dbReference type="InterPro" id="IPR006656">
    <property type="entry name" value="Mopterin_OxRdtase"/>
</dbReference>
<evidence type="ECO:0000256" key="3">
    <source>
        <dbReference type="ARBA" id="ARBA00008747"/>
    </source>
</evidence>
<keyword evidence="5" id="KW-0500">Molybdenum</keyword>
<dbReference type="InterPro" id="IPR027467">
    <property type="entry name" value="MopterinOxRdtase_cofactor_BS"/>
</dbReference>
<evidence type="ECO:0000256" key="6">
    <source>
        <dbReference type="ARBA" id="ARBA00022723"/>
    </source>
</evidence>
<comment type="similarity">
    <text evidence="3">Belongs to the prokaryotic molybdopterin-containing oxidoreductase family. NasA/NapA/NarB subfamily.</text>
</comment>
<comment type="cofactor">
    <cofactor evidence="1">
        <name>Mo-bis(molybdopterin guanine dinucleotide)</name>
        <dbReference type="ChEBI" id="CHEBI:60539"/>
    </cofactor>
</comment>
<evidence type="ECO:0000313" key="13">
    <source>
        <dbReference type="Proteomes" id="UP000027997"/>
    </source>
</evidence>
<dbReference type="Gene3D" id="2.20.25.90">
    <property type="entry name" value="ADC-like domains"/>
    <property type="match status" value="1"/>
</dbReference>
<dbReference type="GO" id="GO:0051539">
    <property type="term" value="F:4 iron, 4 sulfur cluster binding"/>
    <property type="evidence" value="ECO:0007669"/>
    <property type="project" value="UniProtKB-KW"/>
</dbReference>
<dbReference type="InterPro" id="IPR007419">
    <property type="entry name" value="BFD-like_2Fe2S-bd_dom"/>
</dbReference>
<dbReference type="GO" id="GO:0016491">
    <property type="term" value="F:oxidoreductase activity"/>
    <property type="evidence" value="ECO:0007669"/>
    <property type="project" value="UniProtKB-KW"/>
</dbReference>
<dbReference type="GO" id="GO:0016020">
    <property type="term" value="C:membrane"/>
    <property type="evidence" value="ECO:0007669"/>
    <property type="project" value="TreeGrafter"/>
</dbReference>
<dbReference type="SUPFAM" id="SSF53706">
    <property type="entry name" value="Formate dehydrogenase/DMSO reductase, domains 1-3"/>
    <property type="match status" value="1"/>
</dbReference>
<dbReference type="STRING" id="305900.GV64_17665"/>
<dbReference type="PANTHER" id="PTHR43105">
    <property type="entry name" value="RESPIRATORY NITRATE REDUCTASE"/>
    <property type="match status" value="1"/>
</dbReference>
<dbReference type="PROSITE" id="PS00551">
    <property type="entry name" value="MOLYBDOPTERIN_PROK_1"/>
    <property type="match status" value="1"/>
</dbReference>
<evidence type="ECO:0000256" key="2">
    <source>
        <dbReference type="ARBA" id="ARBA00001966"/>
    </source>
</evidence>
<comment type="caution">
    <text evidence="12">The sequence shown here is derived from an EMBL/GenBank/DDBJ whole genome shotgun (WGS) entry which is preliminary data.</text>
</comment>
<dbReference type="Pfam" id="PF04879">
    <property type="entry name" value="Molybdop_Fe4S4"/>
    <property type="match status" value="1"/>
</dbReference>
<proteinExistence type="inferred from homology"/>
<feature type="domain" description="4Fe-4S Mo/W bis-MGD-type" evidence="11">
    <location>
        <begin position="7"/>
        <end position="65"/>
    </location>
</feature>
<evidence type="ECO:0000313" key="12">
    <source>
        <dbReference type="EMBL" id="KEI72312.1"/>
    </source>
</evidence>
<reference evidence="12 13" key="1">
    <citation type="submission" date="2014-06" db="EMBL/GenBank/DDBJ databases">
        <title>Whole Genome Sequences of Three Symbiotic Endozoicomonas Bacteria.</title>
        <authorList>
            <person name="Neave M.J."/>
            <person name="Apprill A."/>
            <person name="Voolstra C.R."/>
        </authorList>
    </citation>
    <scope>NUCLEOTIDE SEQUENCE [LARGE SCALE GENOMIC DNA]</scope>
    <source>
        <strain evidence="12 13">DSM 22380</strain>
    </source>
</reference>
<dbReference type="InterPro" id="IPR041854">
    <property type="entry name" value="BFD-like_2Fe2S-bd_dom_sf"/>
</dbReference>
<evidence type="ECO:0000256" key="8">
    <source>
        <dbReference type="ARBA" id="ARBA00023004"/>
    </source>
</evidence>
<name>A0A081KDT6_9GAMM</name>
<keyword evidence="7" id="KW-0560">Oxidoreductase</keyword>
<dbReference type="eggNOG" id="COG0243">
    <property type="taxonomic scope" value="Bacteria"/>
</dbReference>
<accession>A0A081KDT6</accession>
<protein>
    <submittedName>
        <fullName evidence="12">Nitrate reductase</fullName>
    </submittedName>
</protein>
<dbReference type="GO" id="GO:0046872">
    <property type="term" value="F:metal ion binding"/>
    <property type="evidence" value="ECO:0007669"/>
    <property type="project" value="UniProtKB-KW"/>
</dbReference>
<dbReference type="Pfam" id="PF04324">
    <property type="entry name" value="Fer2_BFD"/>
    <property type="match status" value="1"/>
</dbReference>
<comment type="cofactor">
    <cofactor evidence="2">
        <name>[4Fe-4S] cluster</name>
        <dbReference type="ChEBI" id="CHEBI:49883"/>
    </cofactor>
</comment>
<keyword evidence="6" id="KW-0479">Metal-binding</keyword>
<evidence type="ECO:0000256" key="10">
    <source>
        <dbReference type="ARBA" id="ARBA00023063"/>
    </source>
</evidence>
<keyword evidence="10" id="KW-0534">Nitrate assimilation</keyword>
<dbReference type="InterPro" id="IPR050123">
    <property type="entry name" value="Prok_molybdopt-oxidoreductase"/>
</dbReference>
<keyword evidence="9" id="KW-0411">Iron-sulfur</keyword>
<dbReference type="PANTHER" id="PTHR43105:SF9">
    <property type="entry name" value="NADPH-FE(3+) OXIDOREDUCTASE SUBUNIT ALPHA"/>
    <property type="match status" value="1"/>
</dbReference>
<dbReference type="CDD" id="cd02791">
    <property type="entry name" value="MopB_CT_Nitrate-R-NapA-like"/>
    <property type="match status" value="1"/>
</dbReference>
<dbReference type="Pfam" id="PF00384">
    <property type="entry name" value="Molybdopterin"/>
    <property type="match status" value="1"/>
</dbReference>
<dbReference type="InterPro" id="IPR006963">
    <property type="entry name" value="Mopterin_OxRdtase_4Fe-4S_dom"/>
</dbReference>
<dbReference type="Proteomes" id="UP000027997">
    <property type="component" value="Unassembled WGS sequence"/>
</dbReference>
<dbReference type="PIRSF" id="PIRSF036643">
    <property type="entry name" value="FDH_alpha"/>
    <property type="match status" value="1"/>
</dbReference>
<organism evidence="12 13">
    <name type="scientific">Endozoicomonas elysicola</name>
    <dbReference type="NCBI Taxonomy" id="305900"/>
    <lineage>
        <taxon>Bacteria</taxon>
        <taxon>Pseudomonadati</taxon>
        <taxon>Pseudomonadota</taxon>
        <taxon>Gammaproteobacteria</taxon>
        <taxon>Oceanospirillales</taxon>
        <taxon>Endozoicomonadaceae</taxon>
        <taxon>Endozoicomonas</taxon>
    </lineage>
</organism>
<evidence type="ECO:0000256" key="9">
    <source>
        <dbReference type="ARBA" id="ARBA00023014"/>
    </source>
</evidence>
<keyword evidence="8" id="KW-0408">Iron</keyword>
<keyword evidence="13" id="KW-1185">Reference proteome</keyword>
<evidence type="ECO:0000256" key="5">
    <source>
        <dbReference type="ARBA" id="ARBA00022505"/>
    </source>
</evidence>
<gene>
    <name evidence="12" type="ORF">GV64_17665</name>
</gene>
<dbReference type="PROSITE" id="PS51669">
    <property type="entry name" value="4FE4S_MOW_BIS_MGD"/>
    <property type="match status" value="1"/>
</dbReference>
<dbReference type="SUPFAM" id="SSF50692">
    <property type="entry name" value="ADC-like"/>
    <property type="match status" value="1"/>
</dbReference>
<evidence type="ECO:0000256" key="1">
    <source>
        <dbReference type="ARBA" id="ARBA00001942"/>
    </source>
</evidence>
<keyword evidence="4" id="KW-0004">4Fe-4S</keyword>
<dbReference type="InterPro" id="IPR009010">
    <property type="entry name" value="Asp_de-COase-like_dom_sf"/>
</dbReference>
<dbReference type="AlphaFoldDB" id="A0A081KDT6"/>
<evidence type="ECO:0000256" key="4">
    <source>
        <dbReference type="ARBA" id="ARBA00022485"/>
    </source>
</evidence>
<dbReference type="Pfam" id="PF01568">
    <property type="entry name" value="Molydop_binding"/>
    <property type="match status" value="1"/>
</dbReference>
<dbReference type="Gene3D" id="2.40.40.20">
    <property type="match status" value="1"/>
</dbReference>
<dbReference type="Gene3D" id="3.40.228.10">
    <property type="entry name" value="Dimethylsulfoxide Reductase, domain 2"/>
    <property type="match status" value="1"/>
</dbReference>
<dbReference type="GO" id="GO:1990204">
    <property type="term" value="C:oxidoreductase complex"/>
    <property type="evidence" value="ECO:0007669"/>
    <property type="project" value="UniProtKB-ARBA"/>
</dbReference>
<dbReference type="GO" id="GO:0043546">
    <property type="term" value="F:molybdopterin cofactor binding"/>
    <property type="evidence" value="ECO:0007669"/>
    <property type="project" value="InterPro"/>
</dbReference>
<dbReference type="SMART" id="SM00926">
    <property type="entry name" value="Molybdop_Fe4S4"/>
    <property type="match status" value="1"/>
</dbReference>
<sequence length="904" mass="99950">MAVNQLTKDINTTCAYCGVGCGISAKVVDPELHLVEIKGREDHPANYGRLCSKGSALGETVSLDGRLLYPKVHGRQVVWSEALDELVSRLQETIEHYGPDSVAVYGSGQLLTEDYYVANKLMKGFIGSANMDTNSRLCMASTVAGQKRAFGSDTVPNTYQDLELANLLVLVGSNTAWCHPVLFQRIRAMKEQRPDMKVVVVDPRRTETCDIADLHLAIKPGSDVLLFNGLLSWLTDQDALDQTYIDKYCQGFDQALEAARTSFSDMQQLADVCGVEEQALVQFYHWFCKTEKTVTAWSQGVNQSAAGTDKVNAMINCHLATGRIGTPGSGPLSLTGQPNAMGGREVGGLANQLAAHMEFTPEDVARVGRFWQAPNMAKFSGKTAVDLFKSIDRGEVRFVWIMGTNPVVSLPDSNRVIKALKKCQTVVVSDCIEHTDTAEFADILLPAAPWSEKDGTVTNSERRISRQRALFPLAGEARPDWWIISEVAGRLGFAEAFNYSGSADIFREHAALSGYENNPKGKIRDFNIAPLARATDSEYDALEPFQWPLSEDAVEGDIDGSRSLSVTKPVMSNTESKARFFKKGGFFTQNGRANFIATPVQSPLNKPGKSYPLLLNTGRVRDHWHTMTRTGFSARLNQHTDEPFLAMHPDDAERYRLSDQALCQISSEFGKAVVRVQVSDAQRSGEVFMPMHWTRQHSESGFSGVLVNPVLDPVSKQPDLKFTPVAVEPYQTEQYGVLLTRERLAIGDIGYMTEVRIENGFRYEMAGRNLDQLSLFSRFKPYQKVEYTDNAAGERRVAWFSDAELQVLWITGQTVPACDRQWLQSWFCQSASIEEAWWVLAGNPPQGEDAGRQVCACFGVGEKTICRAIAEYGFTDPVQVGSHLKAGTNCGSCIPEIRGLIKRG</sequence>
<dbReference type="EMBL" id="JOJP01000001">
    <property type="protein sequence ID" value="KEI72312.1"/>
    <property type="molecule type" value="Genomic_DNA"/>
</dbReference>
<dbReference type="InterPro" id="IPR006657">
    <property type="entry name" value="MoPterin_dinucl-bd_dom"/>
</dbReference>
<dbReference type="GO" id="GO:0042128">
    <property type="term" value="P:nitrate assimilation"/>
    <property type="evidence" value="ECO:0007669"/>
    <property type="project" value="UniProtKB-KW"/>
</dbReference>
<evidence type="ECO:0000259" key="11">
    <source>
        <dbReference type="PROSITE" id="PS51669"/>
    </source>
</evidence>
<dbReference type="InterPro" id="IPR041957">
    <property type="entry name" value="CT_Nitrate-R-NapA-like"/>
</dbReference>
<dbReference type="CDD" id="cd02754">
    <property type="entry name" value="MopB_Nitrate-R-NapA-like"/>
    <property type="match status" value="1"/>
</dbReference>
<evidence type="ECO:0000256" key="7">
    <source>
        <dbReference type="ARBA" id="ARBA00023002"/>
    </source>
</evidence>
<dbReference type="Gene3D" id="1.10.10.1100">
    <property type="entry name" value="BFD-like [2Fe-2S]-binding domain"/>
    <property type="match status" value="1"/>
</dbReference>
<dbReference type="Gene3D" id="3.40.50.740">
    <property type="match status" value="1"/>
</dbReference>